<dbReference type="SUPFAM" id="SSF53756">
    <property type="entry name" value="UDP-Glycosyltransferase/glycogen phosphorylase"/>
    <property type="match status" value="1"/>
</dbReference>
<dbReference type="GO" id="GO:0016757">
    <property type="term" value="F:glycosyltransferase activity"/>
    <property type="evidence" value="ECO:0007669"/>
    <property type="project" value="InterPro"/>
</dbReference>
<dbReference type="PANTHER" id="PTHR46401">
    <property type="entry name" value="GLYCOSYLTRANSFERASE WBBK-RELATED"/>
    <property type="match status" value="1"/>
</dbReference>
<accession>A0A3Q8XM03</accession>
<sequence length="354" mass="37243">MRGDEASVTKPIAFVIPGDIETLSGGYGYARAVMAAWRAAGVPFEHIVLPGDYPFPSTASLEETERTIALIDPDQPILIDGLAYGAIPRALIDRLQRRFVVLLHHPLGLETGLDETQAKALIESEKAAVDACAHVVVTSAETARTVVDLFDVAESAVTVAVPGTKRRPRAIAGSTPMILSLGSLTPRKGHLDLIAALARLKEHDWTAHIVGSASASPQTANDIRQAIAAKGLEDRIHVPGALGGEELDGLFARASIFALASYYEGYGMAFAEAMAAGLPIVGYRAGAVPDLVPAEAGTLVAPGDIDALTEALGALIRDGAHRERLADGAYRVGQSLPDWPETAALINDTVRQKA</sequence>
<evidence type="ECO:0000313" key="4">
    <source>
        <dbReference type="Proteomes" id="UP000268192"/>
    </source>
</evidence>
<dbReference type="KEGG" id="abaw:D5400_04760"/>
<evidence type="ECO:0000259" key="2">
    <source>
        <dbReference type="Pfam" id="PF00534"/>
    </source>
</evidence>
<dbReference type="PANTHER" id="PTHR46401:SF2">
    <property type="entry name" value="GLYCOSYLTRANSFERASE WBBK-RELATED"/>
    <property type="match status" value="1"/>
</dbReference>
<organism evidence="3 4">
    <name type="scientific">Georhizobium profundi</name>
    <dbReference type="NCBI Taxonomy" id="2341112"/>
    <lineage>
        <taxon>Bacteria</taxon>
        <taxon>Pseudomonadati</taxon>
        <taxon>Pseudomonadota</taxon>
        <taxon>Alphaproteobacteria</taxon>
        <taxon>Hyphomicrobiales</taxon>
        <taxon>Rhizobiaceae</taxon>
        <taxon>Georhizobium</taxon>
    </lineage>
</organism>
<protein>
    <submittedName>
        <fullName evidence="3">Glycosyltransferase family 1 protein</fullName>
    </submittedName>
</protein>
<dbReference type="CDD" id="cd03801">
    <property type="entry name" value="GT4_PimA-like"/>
    <property type="match status" value="1"/>
</dbReference>
<dbReference type="InterPro" id="IPR001296">
    <property type="entry name" value="Glyco_trans_1"/>
</dbReference>
<keyword evidence="1 3" id="KW-0808">Transferase</keyword>
<evidence type="ECO:0000313" key="3">
    <source>
        <dbReference type="EMBL" id="AZN70677.1"/>
    </source>
</evidence>
<dbReference type="Proteomes" id="UP000268192">
    <property type="component" value="Chromosome"/>
</dbReference>
<dbReference type="OrthoDB" id="9781738at2"/>
<dbReference type="Pfam" id="PF00534">
    <property type="entry name" value="Glycos_transf_1"/>
    <property type="match status" value="1"/>
</dbReference>
<evidence type="ECO:0000256" key="1">
    <source>
        <dbReference type="ARBA" id="ARBA00022679"/>
    </source>
</evidence>
<feature type="domain" description="Glycosyl transferase family 1" evidence="2">
    <location>
        <begin position="165"/>
        <end position="331"/>
    </location>
</feature>
<name>A0A3Q8XM03_9HYPH</name>
<proteinExistence type="predicted"/>
<reference evidence="3 4" key="1">
    <citation type="submission" date="2018-09" db="EMBL/GenBank/DDBJ databases">
        <title>Marinorhizobium profundi gen. nov., sp. nov., isolated from a deep-sea sediment sample from the New Britain Trench and proposal of Marinorhizobiaceae fam. nov. in the order Rhizobiales of the class Alphaproteobacteria.</title>
        <authorList>
            <person name="Cao J."/>
        </authorList>
    </citation>
    <scope>NUCLEOTIDE SEQUENCE [LARGE SCALE GENOMIC DNA]</scope>
    <source>
        <strain evidence="3 4">WS11</strain>
    </source>
</reference>
<keyword evidence="4" id="KW-1185">Reference proteome</keyword>
<dbReference type="Gene3D" id="3.40.50.2000">
    <property type="entry name" value="Glycogen Phosphorylase B"/>
    <property type="match status" value="2"/>
</dbReference>
<gene>
    <name evidence="3" type="ORF">D5400_04760</name>
</gene>
<dbReference type="EMBL" id="CP032509">
    <property type="protein sequence ID" value="AZN70677.1"/>
    <property type="molecule type" value="Genomic_DNA"/>
</dbReference>
<dbReference type="GO" id="GO:0009103">
    <property type="term" value="P:lipopolysaccharide biosynthetic process"/>
    <property type="evidence" value="ECO:0007669"/>
    <property type="project" value="TreeGrafter"/>
</dbReference>
<dbReference type="AlphaFoldDB" id="A0A3Q8XM03"/>